<feature type="compositionally biased region" description="Polar residues" evidence="1">
    <location>
        <begin position="1"/>
        <end position="11"/>
    </location>
</feature>
<dbReference type="Proteomes" id="UP000050640">
    <property type="component" value="Unplaced"/>
</dbReference>
<feature type="region of interest" description="Disordered" evidence="1">
    <location>
        <begin position="1"/>
        <end position="41"/>
    </location>
</feature>
<reference evidence="3" key="1">
    <citation type="submission" date="2017-02" db="UniProtKB">
        <authorList>
            <consortium name="WormBaseParasite"/>
        </authorList>
    </citation>
    <scope>IDENTIFICATION</scope>
</reference>
<dbReference type="WBParaSite" id="EEL_0001029901-mRNA-1">
    <property type="protein sequence ID" value="EEL_0001029901-mRNA-1"/>
    <property type="gene ID" value="EEL_0001029901"/>
</dbReference>
<name>A0A0R3S677_9BILA</name>
<accession>A0A0R3S677</accession>
<evidence type="ECO:0000313" key="3">
    <source>
        <dbReference type="WBParaSite" id="EEL_0001029901-mRNA-1"/>
    </source>
</evidence>
<proteinExistence type="predicted"/>
<dbReference type="AlphaFoldDB" id="A0A0R3S677"/>
<organism evidence="2 3">
    <name type="scientific">Elaeophora elaphi</name>
    <dbReference type="NCBI Taxonomy" id="1147741"/>
    <lineage>
        <taxon>Eukaryota</taxon>
        <taxon>Metazoa</taxon>
        <taxon>Ecdysozoa</taxon>
        <taxon>Nematoda</taxon>
        <taxon>Chromadorea</taxon>
        <taxon>Rhabditida</taxon>
        <taxon>Spirurina</taxon>
        <taxon>Spiruromorpha</taxon>
        <taxon>Filarioidea</taxon>
        <taxon>Onchocercidae</taxon>
        <taxon>Elaeophora</taxon>
    </lineage>
</organism>
<sequence>MASTFATLGSHNSSSNYPAPYPNPPIHLTIRPPKNGLNTSPVFYTSSPPSYVADDRNVANYEEVSTDSSPSHPTPPITISVYSEILRAAAQNSRGLIFL</sequence>
<evidence type="ECO:0000313" key="2">
    <source>
        <dbReference type="Proteomes" id="UP000050640"/>
    </source>
</evidence>
<protein>
    <submittedName>
        <fullName evidence="3">Runt domain-containing protein</fullName>
    </submittedName>
</protein>
<evidence type="ECO:0000256" key="1">
    <source>
        <dbReference type="SAM" id="MobiDB-lite"/>
    </source>
</evidence>
<keyword evidence="2" id="KW-1185">Reference proteome</keyword>